<dbReference type="InterPro" id="IPR000073">
    <property type="entry name" value="AB_hydrolase_1"/>
</dbReference>
<evidence type="ECO:0000313" key="2">
    <source>
        <dbReference type="EMBL" id="MFC3762368.1"/>
    </source>
</evidence>
<dbReference type="Pfam" id="PF00561">
    <property type="entry name" value="Abhydrolase_1"/>
    <property type="match status" value="1"/>
</dbReference>
<dbReference type="GO" id="GO:0016787">
    <property type="term" value="F:hydrolase activity"/>
    <property type="evidence" value="ECO:0007669"/>
    <property type="project" value="UniProtKB-KW"/>
</dbReference>
<comment type="caution">
    <text evidence="2">The sequence shown here is derived from an EMBL/GenBank/DDBJ whole genome shotgun (WGS) entry which is preliminary data.</text>
</comment>
<evidence type="ECO:0000313" key="3">
    <source>
        <dbReference type="Proteomes" id="UP001595699"/>
    </source>
</evidence>
<gene>
    <name evidence="2" type="ORF">ACFOUW_16115</name>
</gene>
<dbReference type="RefSeq" id="WP_275577209.1">
    <property type="nucleotide sequence ID" value="NZ_JAFBCM010000001.1"/>
</dbReference>
<feature type="domain" description="AB hydrolase-1" evidence="1">
    <location>
        <begin position="40"/>
        <end position="264"/>
    </location>
</feature>
<reference evidence="3" key="1">
    <citation type="journal article" date="2019" name="Int. J. Syst. Evol. Microbiol.">
        <title>The Global Catalogue of Microorganisms (GCM) 10K type strain sequencing project: providing services to taxonomists for standard genome sequencing and annotation.</title>
        <authorList>
            <consortium name="The Broad Institute Genomics Platform"/>
            <consortium name="The Broad Institute Genome Sequencing Center for Infectious Disease"/>
            <person name="Wu L."/>
            <person name="Ma J."/>
        </authorList>
    </citation>
    <scope>NUCLEOTIDE SEQUENCE [LARGE SCALE GENOMIC DNA]</scope>
    <source>
        <strain evidence="3">CGMCC 4.7241</strain>
    </source>
</reference>
<accession>A0ABV7YDY4</accession>
<dbReference type="Proteomes" id="UP001595699">
    <property type="component" value="Unassembled WGS sequence"/>
</dbReference>
<evidence type="ECO:0000259" key="1">
    <source>
        <dbReference type="Pfam" id="PF00561"/>
    </source>
</evidence>
<keyword evidence="3" id="KW-1185">Reference proteome</keyword>
<protein>
    <submittedName>
        <fullName evidence="2">Alpha/beta fold hydrolase</fullName>
    </submittedName>
</protein>
<proteinExistence type="predicted"/>
<dbReference type="InterPro" id="IPR050471">
    <property type="entry name" value="AB_hydrolase"/>
</dbReference>
<name>A0ABV7YDY4_9ACTN</name>
<dbReference type="EMBL" id="JBHRZH010000014">
    <property type="protein sequence ID" value="MFC3762368.1"/>
    <property type="molecule type" value="Genomic_DNA"/>
</dbReference>
<organism evidence="2 3">
    <name type="scientific">Tenggerimyces flavus</name>
    <dbReference type="NCBI Taxonomy" id="1708749"/>
    <lineage>
        <taxon>Bacteria</taxon>
        <taxon>Bacillati</taxon>
        <taxon>Actinomycetota</taxon>
        <taxon>Actinomycetes</taxon>
        <taxon>Propionibacteriales</taxon>
        <taxon>Nocardioidaceae</taxon>
        <taxon>Tenggerimyces</taxon>
    </lineage>
</organism>
<dbReference type="PRINTS" id="PR00111">
    <property type="entry name" value="ABHYDROLASE"/>
</dbReference>
<dbReference type="PANTHER" id="PTHR43433:SF5">
    <property type="entry name" value="AB HYDROLASE-1 DOMAIN-CONTAINING PROTEIN"/>
    <property type="match status" value="1"/>
</dbReference>
<dbReference type="InterPro" id="IPR029058">
    <property type="entry name" value="AB_hydrolase_fold"/>
</dbReference>
<keyword evidence="2" id="KW-0378">Hydrolase</keyword>
<dbReference type="Gene3D" id="3.40.50.1820">
    <property type="entry name" value="alpha/beta hydrolase"/>
    <property type="match status" value="1"/>
</dbReference>
<dbReference type="PANTHER" id="PTHR43433">
    <property type="entry name" value="HYDROLASE, ALPHA/BETA FOLD FAMILY PROTEIN"/>
    <property type="match status" value="1"/>
</dbReference>
<dbReference type="SUPFAM" id="SSF53474">
    <property type="entry name" value="alpha/beta-Hydrolases"/>
    <property type="match status" value="1"/>
</dbReference>
<sequence>MNTLERTVEINGIELCTQTFGEPENPAALLVAGTSCSMDWWTPTFCTALAGKGFFVLRFDQRDTGRSSRDEPGHPTYSLTDLTLDAVHVLDGYGIDRAHWIGFSQGGWVSQLAALDHPDRVAALTLISTRPTSHGPADSDLPEVTTELLAAWEQTGEPDWDQPSAVVDYLVESERSLAANPFDEQAARDICSSCVTRSIDVRSAVTNHPIADQGPRWRGRLGEIAVPTVILHGDHDPLFPPPNATALAAEILGSRIQFLPVGHELPPRIHSLVIDAISSL</sequence>